<evidence type="ECO:0000259" key="2">
    <source>
        <dbReference type="Pfam" id="PF11817"/>
    </source>
</evidence>
<dbReference type="PANTHER" id="PTHR14374">
    <property type="entry name" value="FOIE GRAS"/>
    <property type="match status" value="1"/>
</dbReference>
<dbReference type="InterPro" id="IPR021773">
    <property type="entry name" value="TPC11"/>
</dbReference>
<proteinExistence type="predicted"/>
<dbReference type="AlphaFoldDB" id="A0AAQ4DWJ2"/>
<keyword evidence="4" id="KW-1185">Reference proteome</keyword>
<name>A0AAQ4DWJ2_AMBAM</name>
<gene>
    <name evidence="3" type="ORF">V5799_006390</name>
</gene>
<comment type="caution">
    <text evidence="3">The sequence shown here is derived from an EMBL/GenBank/DDBJ whole genome shotgun (WGS) entry which is preliminary data.</text>
</comment>
<evidence type="ECO:0000256" key="1">
    <source>
        <dbReference type="SAM" id="Phobius"/>
    </source>
</evidence>
<feature type="transmembrane region" description="Helical" evidence="1">
    <location>
        <begin position="158"/>
        <end position="175"/>
    </location>
</feature>
<dbReference type="GO" id="GO:0005737">
    <property type="term" value="C:cytoplasm"/>
    <property type="evidence" value="ECO:0007669"/>
    <property type="project" value="TreeGrafter"/>
</dbReference>
<dbReference type="PANTHER" id="PTHR14374:SF0">
    <property type="entry name" value="TRAFFICKING PROTEIN PARTICLE COMPLEX SUBUNIT 11"/>
    <property type="match status" value="1"/>
</dbReference>
<dbReference type="Proteomes" id="UP001321473">
    <property type="component" value="Unassembled WGS sequence"/>
</dbReference>
<evidence type="ECO:0000313" key="4">
    <source>
        <dbReference type="Proteomes" id="UP001321473"/>
    </source>
</evidence>
<accession>A0AAQ4DWJ2</accession>
<keyword evidence="1" id="KW-1133">Transmembrane helix</keyword>
<dbReference type="Pfam" id="PF11817">
    <property type="entry name" value="Foie-gras_1"/>
    <property type="match status" value="1"/>
</dbReference>
<keyword evidence="1" id="KW-0812">Transmembrane</keyword>
<keyword evidence="1" id="KW-0472">Membrane</keyword>
<protein>
    <recommendedName>
        <fullName evidence="2">Trafficking protein particle complex subunit 11 domain-containing protein</fullName>
    </recommendedName>
</protein>
<reference evidence="3 4" key="1">
    <citation type="journal article" date="2023" name="Arcadia Sci">
        <title>De novo assembly of a long-read Amblyomma americanum tick genome.</title>
        <authorList>
            <person name="Chou S."/>
            <person name="Poskanzer K.E."/>
            <person name="Rollins M."/>
            <person name="Thuy-Boun P.S."/>
        </authorList>
    </citation>
    <scope>NUCLEOTIDE SEQUENCE [LARGE SCALE GENOMIC DNA]</scope>
    <source>
        <strain evidence="3">F_SG_1</strain>
        <tissue evidence="3">Salivary glands</tissue>
    </source>
</reference>
<organism evidence="3 4">
    <name type="scientific">Amblyomma americanum</name>
    <name type="common">Lone star tick</name>
    <dbReference type="NCBI Taxonomy" id="6943"/>
    <lineage>
        <taxon>Eukaryota</taxon>
        <taxon>Metazoa</taxon>
        <taxon>Ecdysozoa</taxon>
        <taxon>Arthropoda</taxon>
        <taxon>Chelicerata</taxon>
        <taxon>Arachnida</taxon>
        <taxon>Acari</taxon>
        <taxon>Parasitiformes</taxon>
        <taxon>Ixodida</taxon>
        <taxon>Ixodoidea</taxon>
        <taxon>Ixodidae</taxon>
        <taxon>Amblyomminae</taxon>
        <taxon>Amblyomma</taxon>
    </lineage>
</organism>
<sequence>MLDGEESLEFYGQRPWQAKGRGDALDPQTEDLGIQALQYKEKTQVDHSGLVVPLLSSAVAQFKKYRCPRMKRHLIDVMALGDSMISHWYQVQVAVVQIAEEYYSSTDYDKALSILTHVLWDYRSERWRPLVSNILTTALKCAYLSATMPAFLMLGLEFISSCILVCFLFICFFLIQRGVEYIT</sequence>
<feature type="domain" description="Trafficking protein particle complex subunit 11" evidence="2">
    <location>
        <begin position="9"/>
        <end position="158"/>
    </location>
</feature>
<dbReference type="EMBL" id="JARKHS020025957">
    <property type="protein sequence ID" value="KAK8766832.1"/>
    <property type="molecule type" value="Genomic_DNA"/>
</dbReference>
<evidence type="ECO:0000313" key="3">
    <source>
        <dbReference type="EMBL" id="KAK8766832.1"/>
    </source>
</evidence>